<proteinExistence type="predicted"/>
<evidence type="ECO:0000313" key="2">
    <source>
        <dbReference type="Proteomes" id="UP000821845"/>
    </source>
</evidence>
<evidence type="ECO:0000313" key="1">
    <source>
        <dbReference type="EMBL" id="KAH6937626.1"/>
    </source>
</evidence>
<dbReference type="EMBL" id="CM023482">
    <property type="protein sequence ID" value="KAH6937626.1"/>
    <property type="molecule type" value="Genomic_DNA"/>
</dbReference>
<protein>
    <submittedName>
        <fullName evidence="1">Uncharacterized protein</fullName>
    </submittedName>
</protein>
<organism evidence="1 2">
    <name type="scientific">Hyalomma asiaticum</name>
    <name type="common">Tick</name>
    <dbReference type="NCBI Taxonomy" id="266040"/>
    <lineage>
        <taxon>Eukaryota</taxon>
        <taxon>Metazoa</taxon>
        <taxon>Ecdysozoa</taxon>
        <taxon>Arthropoda</taxon>
        <taxon>Chelicerata</taxon>
        <taxon>Arachnida</taxon>
        <taxon>Acari</taxon>
        <taxon>Parasitiformes</taxon>
        <taxon>Ixodida</taxon>
        <taxon>Ixodoidea</taxon>
        <taxon>Ixodidae</taxon>
        <taxon>Hyalomminae</taxon>
        <taxon>Hyalomma</taxon>
    </lineage>
</organism>
<accession>A0ACB7SUI9</accession>
<keyword evidence="2" id="KW-1185">Reference proteome</keyword>
<gene>
    <name evidence="1" type="ORF">HPB50_002541</name>
</gene>
<reference evidence="1" key="1">
    <citation type="submission" date="2020-05" db="EMBL/GenBank/DDBJ databases">
        <title>Large-scale comparative analyses of tick genomes elucidate their genetic diversity and vector capacities.</title>
        <authorList>
            <person name="Jia N."/>
            <person name="Wang J."/>
            <person name="Shi W."/>
            <person name="Du L."/>
            <person name="Sun Y."/>
            <person name="Zhan W."/>
            <person name="Jiang J."/>
            <person name="Wang Q."/>
            <person name="Zhang B."/>
            <person name="Ji P."/>
            <person name="Sakyi L.B."/>
            <person name="Cui X."/>
            <person name="Yuan T."/>
            <person name="Jiang B."/>
            <person name="Yang W."/>
            <person name="Lam T.T.-Y."/>
            <person name="Chang Q."/>
            <person name="Ding S."/>
            <person name="Wang X."/>
            <person name="Zhu J."/>
            <person name="Ruan X."/>
            <person name="Zhao L."/>
            <person name="Wei J."/>
            <person name="Que T."/>
            <person name="Du C."/>
            <person name="Cheng J."/>
            <person name="Dai P."/>
            <person name="Han X."/>
            <person name="Huang E."/>
            <person name="Gao Y."/>
            <person name="Liu J."/>
            <person name="Shao H."/>
            <person name="Ye R."/>
            <person name="Li L."/>
            <person name="Wei W."/>
            <person name="Wang X."/>
            <person name="Wang C."/>
            <person name="Yang T."/>
            <person name="Huo Q."/>
            <person name="Li W."/>
            <person name="Guo W."/>
            <person name="Chen H."/>
            <person name="Zhou L."/>
            <person name="Ni X."/>
            <person name="Tian J."/>
            <person name="Zhou Y."/>
            <person name="Sheng Y."/>
            <person name="Liu T."/>
            <person name="Pan Y."/>
            <person name="Xia L."/>
            <person name="Li J."/>
            <person name="Zhao F."/>
            <person name="Cao W."/>
        </authorList>
    </citation>
    <scope>NUCLEOTIDE SEQUENCE</scope>
    <source>
        <strain evidence="1">Hyas-2018</strain>
    </source>
</reference>
<sequence length="466" mass="52579">MVLARVEGENMQTEEFGEGSGWCEVRRGAKTRRSDEARLAGNKEQGSFVEAATNKWKNARNVRQIIRASRLPNLPKEDYRVIVRPRGGFNVSNYKMDRIYYCLRNAAGVGHRADVCPNPEDKICRGCGCKNPQQDHNCKAECHLCGKDHLTGDKKCKARYKVPYLVRRRRWERRRREEEEVEEEYYFHTNKEARGSNNNPHEPLENKQPSTDKEETSSKNGEQDAGRDRSGSFPRLSVDAGCGRYRSRPRSRTRSRSRPRSGSRTARGGDRSKTQVSWASAVSSTATQSPKAKGSALEQELTQIRKMLEQITRENATLKEEIKELRAENTKLQQQRMNSSTPSASGTPTPSQAPTPVPTQAIGEAPPHKRRAQENVEEKIDFTASEIMVPFKDMFDGLQQQITNMYVEIKHRFDALDNRVALLESTPKDIRPTGVGPLKSKPYSRPAAAETSKATGEDHVNQHGAA</sequence>
<dbReference type="Proteomes" id="UP000821845">
    <property type="component" value="Chromosome 2"/>
</dbReference>
<comment type="caution">
    <text evidence="1">The sequence shown here is derived from an EMBL/GenBank/DDBJ whole genome shotgun (WGS) entry which is preliminary data.</text>
</comment>
<name>A0ACB7SUI9_HYAAI</name>